<name>A0A433D9M3_9FUNG</name>
<evidence type="ECO:0000313" key="2">
    <source>
        <dbReference type="EMBL" id="RUP47546.1"/>
    </source>
</evidence>
<feature type="compositionally biased region" description="Basic and acidic residues" evidence="1">
    <location>
        <begin position="171"/>
        <end position="183"/>
    </location>
</feature>
<protein>
    <submittedName>
        <fullName evidence="2">Uncharacterized protein</fullName>
    </submittedName>
</protein>
<feature type="compositionally biased region" description="Basic and acidic residues" evidence="1">
    <location>
        <begin position="72"/>
        <end position="98"/>
    </location>
</feature>
<proteinExistence type="predicted"/>
<keyword evidence="3" id="KW-1185">Reference proteome</keyword>
<accession>A0A433D9M3</accession>
<feature type="compositionally biased region" description="Gly residues" evidence="1">
    <location>
        <begin position="195"/>
        <end position="205"/>
    </location>
</feature>
<comment type="caution">
    <text evidence="2">The sequence shown here is derived from an EMBL/GenBank/DDBJ whole genome shotgun (WGS) entry which is preliminary data.</text>
</comment>
<feature type="region of interest" description="Disordered" evidence="1">
    <location>
        <begin position="9"/>
        <end position="37"/>
    </location>
</feature>
<feature type="region of interest" description="Disordered" evidence="1">
    <location>
        <begin position="171"/>
        <end position="205"/>
    </location>
</feature>
<dbReference type="AlphaFoldDB" id="A0A433D9M3"/>
<gene>
    <name evidence="2" type="ORF">BC936DRAFT_145626</name>
</gene>
<dbReference type="EMBL" id="RBNI01004400">
    <property type="protein sequence ID" value="RUP47546.1"/>
    <property type="molecule type" value="Genomic_DNA"/>
</dbReference>
<organism evidence="2 3">
    <name type="scientific">Jimgerdemannia flammicorona</name>
    <dbReference type="NCBI Taxonomy" id="994334"/>
    <lineage>
        <taxon>Eukaryota</taxon>
        <taxon>Fungi</taxon>
        <taxon>Fungi incertae sedis</taxon>
        <taxon>Mucoromycota</taxon>
        <taxon>Mucoromycotina</taxon>
        <taxon>Endogonomycetes</taxon>
        <taxon>Endogonales</taxon>
        <taxon>Endogonaceae</taxon>
        <taxon>Jimgerdemannia</taxon>
    </lineage>
</organism>
<evidence type="ECO:0000256" key="1">
    <source>
        <dbReference type="SAM" id="MobiDB-lite"/>
    </source>
</evidence>
<reference evidence="2 3" key="1">
    <citation type="journal article" date="2018" name="New Phytol.">
        <title>Phylogenomics of Endogonaceae and evolution of mycorrhizas within Mucoromycota.</title>
        <authorList>
            <person name="Chang Y."/>
            <person name="Desiro A."/>
            <person name="Na H."/>
            <person name="Sandor L."/>
            <person name="Lipzen A."/>
            <person name="Clum A."/>
            <person name="Barry K."/>
            <person name="Grigoriev I.V."/>
            <person name="Martin F.M."/>
            <person name="Stajich J.E."/>
            <person name="Smith M.E."/>
            <person name="Bonito G."/>
            <person name="Spatafora J.W."/>
        </authorList>
    </citation>
    <scope>NUCLEOTIDE SEQUENCE [LARGE SCALE GENOMIC DNA]</scope>
    <source>
        <strain evidence="2 3">GMNB39</strain>
    </source>
</reference>
<feature type="compositionally biased region" description="Basic and acidic residues" evidence="1">
    <location>
        <begin position="13"/>
        <end position="26"/>
    </location>
</feature>
<sequence>MAMDIGLLFGVGEDARRRDQDRRDVNDVAEGGPTGPMLAQVCNEIEVDGEVTESHGSVGGAYGGTGFGKGRRGYEGHERRQDVRDEGGDGGSKHKDANDVLLGAEGDRIEDVILDYNHTEEKGQGDSKRTSWGDAVVQCGWIGGFVSVYRDPKQGNDDRYADELAKYAKERDPGYDSLGERDTSAFNGRNTHEGVGQGEDVGMDGKSGGELEGILKERDNPTQEFINWTNANVIVAKALFGGEVRIFAGRFGWF</sequence>
<feature type="region of interest" description="Disordered" evidence="1">
    <location>
        <begin position="53"/>
        <end position="98"/>
    </location>
</feature>
<evidence type="ECO:0000313" key="3">
    <source>
        <dbReference type="Proteomes" id="UP000268093"/>
    </source>
</evidence>
<feature type="compositionally biased region" description="Gly residues" evidence="1">
    <location>
        <begin position="57"/>
        <end position="68"/>
    </location>
</feature>
<dbReference type="Proteomes" id="UP000268093">
    <property type="component" value="Unassembled WGS sequence"/>
</dbReference>